<feature type="region of interest" description="Disordered" evidence="1">
    <location>
        <begin position="402"/>
        <end position="465"/>
    </location>
</feature>
<feature type="region of interest" description="Disordered" evidence="1">
    <location>
        <begin position="547"/>
        <end position="609"/>
    </location>
</feature>
<keyword evidence="2" id="KW-1133">Transmembrane helix</keyword>
<gene>
    <name evidence="4" type="ORF">EVOR1521_LOCUS8376</name>
</gene>
<dbReference type="InterPro" id="IPR001478">
    <property type="entry name" value="PDZ"/>
</dbReference>
<feature type="compositionally biased region" description="Basic and acidic residues" evidence="1">
    <location>
        <begin position="243"/>
        <end position="262"/>
    </location>
</feature>
<evidence type="ECO:0000259" key="3">
    <source>
        <dbReference type="PROSITE" id="PS50106"/>
    </source>
</evidence>
<keyword evidence="2" id="KW-0472">Membrane</keyword>
<feature type="compositionally biased region" description="Low complexity" evidence="1">
    <location>
        <begin position="576"/>
        <end position="602"/>
    </location>
</feature>
<name>A0AA36I3S5_9DINO</name>
<dbReference type="EMBL" id="CAUJNA010000713">
    <property type="protein sequence ID" value="CAJ1380435.1"/>
    <property type="molecule type" value="Genomic_DNA"/>
</dbReference>
<evidence type="ECO:0000256" key="2">
    <source>
        <dbReference type="SAM" id="Phobius"/>
    </source>
</evidence>
<feature type="compositionally biased region" description="Pro residues" evidence="1">
    <location>
        <begin position="183"/>
        <end position="208"/>
    </location>
</feature>
<feature type="compositionally biased region" description="Basic and acidic residues" evidence="1">
    <location>
        <begin position="402"/>
        <end position="417"/>
    </location>
</feature>
<feature type="domain" description="PDZ" evidence="3">
    <location>
        <begin position="64"/>
        <end position="126"/>
    </location>
</feature>
<dbReference type="Proteomes" id="UP001178507">
    <property type="component" value="Unassembled WGS sequence"/>
</dbReference>
<feature type="region of interest" description="Disordered" evidence="1">
    <location>
        <begin position="177"/>
        <end position="211"/>
    </location>
</feature>
<reference evidence="4" key="1">
    <citation type="submission" date="2023-08" db="EMBL/GenBank/DDBJ databases">
        <authorList>
            <person name="Chen Y."/>
            <person name="Shah S."/>
            <person name="Dougan E. K."/>
            <person name="Thang M."/>
            <person name="Chan C."/>
        </authorList>
    </citation>
    <scope>NUCLEOTIDE SEQUENCE</scope>
</reference>
<feature type="transmembrane region" description="Helical" evidence="2">
    <location>
        <begin position="16"/>
        <end position="37"/>
    </location>
</feature>
<evidence type="ECO:0000256" key="1">
    <source>
        <dbReference type="SAM" id="MobiDB-lite"/>
    </source>
</evidence>
<organism evidence="4 5">
    <name type="scientific">Effrenium voratum</name>
    <dbReference type="NCBI Taxonomy" id="2562239"/>
    <lineage>
        <taxon>Eukaryota</taxon>
        <taxon>Sar</taxon>
        <taxon>Alveolata</taxon>
        <taxon>Dinophyceae</taxon>
        <taxon>Suessiales</taxon>
        <taxon>Symbiodiniaceae</taxon>
        <taxon>Effrenium</taxon>
    </lineage>
</organism>
<evidence type="ECO:0000313" key="5">
    <source>
        <dbReference type="Proteomes" id="UP001178507"/>
    </source>
</evidence>
<feature type="region of interest" description="Disordered" evidence="1">
    <location>
        <begin position="624"/>
        <end position="651"/>
    </location>
</feature>
<feature type="region of interest" description="Disordered" evidence="1">
    <location>
        <begin position="480"/>
        <end position="500"/>
    </location>
</feature>
<protein>
    <recommendedName>
        <fullName evidence="3">PDZ domain-containing protein</fullName>
    </recommendedName>
</protein>
<keyword evidence="2" id="KW-0812">Transmembrane</keyword>
<feature type="compositionally biased region" description="Basic residues" evidence="1">
    <location>
        <begin position="450"/>
        <end position="465"/>
    </location>
</feature>
<comment type="caution">
    <text evidence="4">The sequence shown here is derived from an EMBL/GenBank/DDBJ whole genome shotgun (WGS) entry which is preliminary data.</text>
</comment>
<dbReference type="PROSITE" id="PS50106">
    <property type="entry name" value="PDZ"/>
    <property type="match status" value="1"/>
</dbReference>
<keyword evidence="5" id="KW-1185">Reference proteome</keyword>
<dbReference type="AlphaFoldDB" id="A0AA36I3S5"/>
<evidence type="ECO:0000313" key="4">
    <source>
        <dbReference type="EMBL" id="CAJ1380435.1"/>
    </source>
</evidence>
<sequence length="731" mass="79033">MTETDLWDLQQGTGEAAVGIALALLLVLLSIAASTWLQQPEMHESSDPARKSSAVSDVTQDYVELRLERGSSSERLGLVWHVQAYAAQRFLLAGLEPTSLAGRARKPRAQGRGLRRGDELVSVNGKCQFHLMCKELASTNKLSLQFLRAEVVLPLSDDDCPVGEEQASDDTDVVDECAADPQQPEPQLPGPQLPEPQCPKQWPEPHPQLPQQQLPQPLLALQAQHVEEPERLEVQAEAPASARESRGRDAAVKRADAPCEKRRAPHRQSSRPYSSGGSGSGSGSEQVSGASKCPSCPSTDWEYMMDNRPGSLMNTELPSRHVLPPASCGSNVVIVAGSQAIALQTASALGTVLGGGVFHPMQNVRQPLPQLPVLPTVDAYGALGCPVLYDARVDRFEPEADVCRMSSKESKVSKASKESGSSGADVSTQVSGARSGSAPPGGCIEPSPVPRKRTYRSGRRVREKRTRAAIRNMQEALPFPAAEQKEREAKETGAAVRSGSAPAACHGEEVLEGRLFYKPRRRAGKKVRQRMEHAILRRKEQALMAEAAESCRMVSDDEPEKPPRAKAKPKRGDSPTSVSTATTRTTAAATTAGASSAAATAAPEGVRRSFYTRKPPLRLPTMAETEKAPAPARVRRASRGRSVTREGDGGETEQIIGRRVLLTGLVHAPQFNGHWGHVDAYDAASARYLLRVFVPGAKPKIAKLRRECFVVPKDLPEEVRQAPWQPSLRSK</sequence>
<proteinExistence type="predicted"/>
<feature type="region of interest" description="Disordered" evidence="1">
    <location>
        <begin position="230"/>
        <end position="295"/>
    </location>
</feature>
<accession>A0AA36I3S5</accession>
<feature type="compositionally biased region" description="Low complexity" evidence="1">
    <location>
        <begin position="431"/>
        <end position="442"/>
    </location>
</feature>